<keyword evidence="3" id="KW-1185">Reference proteome</keyword>
<name>A0A0E2BK41_9LEPT</name>
<dbReference type="AlphaFoldDB" id="A0A0E2BK41"/>
<comment type="caution">
    <text evidence="2">The sequence shown here is derived from an EMBL/GenBank/DDBJ whole genome shotgun (WGS) entry which is preliminary data.</text>
</comment>
<evidence type="ECO:0000313" key="3">
    <source>
        <dbReference type="Proteomes" id="UP000006329"/>
    </source>
</evidence>
<evidence type="ECO:0000313" key="2">
    <source>
        <dbReference type="EMBL" id="EKO35619.1"/>
    </source>
</evidence>
<sequence length="56" mass="6712">MKICWEQISAERNSEESIGIYLKKVEYHLRSNVRENQKDKAERIEETKNDLKTISE</sequence>
<proteinExistence type="predicted"/>
<gene>
    <name evidence="2" type="ORF">LEP1GSC179_1270</name>
</gene>
<evidence type="ECO:0000256" key="1">
    <source>
        <dbReference type="SAM" id="MobiDB-lite"/>
    </source>
</evidence>
<organism evidence="2 3">
    <name type="scientific">Leptospira santarosai str. MOR084</name>
    <dbReference type="NCBI Taxonomy" id="1049984"/>
    <lineage>
        <taxon>Bacteria</taxon>
        <taxon>Pseudomonadati</taxon>
        <taxon>Spirochaetota</taxon>
        <taxon>Spirochaetia</taxon>
        <taxon>Leptospirales</taxon>
        <taxon>Leptospiraceae</taxon>
        <taxon>Leptospira</taxon>
    </lineage>
</organism>
<reference evidence="2" key="1">
    <citation type="submission" date="2012-10" db="EMBL/GenBank/DDBJ databases">
        <authorList>
            <person name="Harkins D.M."/>
            <person name="Durkin A.S."/>
            <person name="Brinkac L.M."/>
            <person name="Haft D.H."/>
            <person name="Selengut J.D."/>
            <person name="Sanka R."/>
            <person name="DePew J."/>
            <person name="Purushe J."/>
            <person name="Matthias M.A."/>
            <person name="Vinetz J.M."/>
            <person name="Sutton G.G."/>
            <person name="Nierman W.C."/>
            <person name="Fouts D.E."/>
        </authorList>
    </citation>
    <scope>NUCLEOTIDE SEQUENCE [LARGE SCALE GENOMIC DNA]</scope>
    <source>
        <strain evidence="2">MOR084</strain>
    </source>
</reference>
<protein>
    <submittedName>
        <fullName evidence="2">Uncharacterized protein</fullName>
    </submittedName>
</protein>
<accession>A0A0E2BK41</accession>
<dbReference type="Proteomes" id="UP000006329">
    <property type="component" value="Unassembled WGS sequence"/>
</dbReference>
<feature type="region of interest" description="Disordered" evidence="1">
    <location>
        <begin position="36"/>
        <end position="56"/>
    </location>
</feature>
<dbReference type="RefSeq" id="WP_004475924.1">
    <property type="nucleotide sequence ID" value="NZ_AHON02000013.1"/>
</dbReference>
<dbReference type="EMBL" id="AHON02000013">
    <property type="protein sequence ID" value="EKO35619.1"/>
    <property type="molecule type" value="Genomic_DNA"/>
</dbReference>